<comment type="caution">
    <text evidence="1">The sequence shown here is derived from an EMBL/GenBank/DDBJ whole genome shotgun (WGS) entry which is preliminary data.</text>
</comment>
<sequence length="340" mass="38811">MNQVQQILNQYGLKLVNYTPNPDMAALMPTPIRTHITLANVVINNHDFVLIDIDDDLNDDRFIQLIKLLKNIPFPVIFITDNLTSETQLNIMQNNFGFISHNGFFLPAIKPVTLNKPTMQLISLSKNQQIIILALIYWKLLQDDNSNIFHIKVRQLAKFLDITPMTISRALRTFVDAGWLATSGYTRNHSFAIPAGFDLNSWIQEILHFLPSPVQKTVYIPLNDATKITNKRLTNLTALSKFTLVAPSAMLNWAIPAKDLTANLRTVCIPEFNASLAPKKHLAVELWKYDAAIFSQFLPTNYQIAVDPISLYLSLRNFHDKQVHEQLNVLLQNLVKQRKK</sequence>
<proteinExistence type="predicted"/>
<dbReference type="Proteomes" id="UP001057481">
    <property type="component" value="Unassembled WGS sequence"/>
</dbReference>
<dbReference type="RefSeq" id="WP_205142782.1">
    <property type="nucleotide sequence ID" value="NZ_JAFBDN010000001.1"/>
</dbReference>
<organism evidence="1 2">
    <name type="scientific">Periweissella beninensis</name>
    <dbReference type="NCBI Taxonomy" id="504936"/>
    <lineage>
        <taxon>Bacteria</taxon>
        <taxon>Bacillati</taxon>
        <taxon>Bacillota</taxon>
        <taxon>Bacilli</taxon>
        <taxon>Lactobacillales</taxon>
        <taxon>Lactobacillaceae</taxon>
        <taxon>Periweissella</taxon>
    </lineage>
</organism>
<dbReference type="EMBL" id="JAGMVS010000062">
    <property type="protein sequence ID" value="MCM2437358.1"/>
    <property type="molecule type" value="Genomic_DNA"/>
</dbReference>
<dbReference type="InterPro" id="IPR036390">
    <property type="entry name" value="WH_DNA-bd_sf"/>
</dbReference>
<dbReference type="SUPFAM" id="SSF46785">
    <property type="entry name" value="Winged helix' DNA-binding domain"/>
    <property type="match status" value="1"/>
</dbReference>
<keyword evidence="2" id="KW-1185">Reference proteome</keyword>
<evidence type="ECO:0000313" key="2">
    <source>
        <dbReference type="Proteomes" id="UP001057481"/>
    </source>
</evidence>
<gene>
    <name evidence="1" type="ORF">KAK10_05485</name>
</gene>
<protein>
    <submittedName>
        <fullName evidence="1">Uncharacterized protein</fullName>
    </submittedName>
</protein>
<evidence type="ECO:0000313" key="1">
    <source>
        <dbReference type="EMBL" id="MCM2437358.1"/>
    </source>
</evidence>
<name>A0ABT0VHP3_9LACO</name>
<accession>A0ABT0VHP3</accession>
<reference evidence="1" key="1">
    <citation type="submission" date="2021-04" db="EMBL/GenBank/DDBJ databases">
        <title>Taxonomic assessment of Weissella genus.</title>
        <authorList>
            <person name="Fanelli F."/>
            <person name="Chieffi D."/>
            <person name="Dell'Aquila A."/>
            <person name="Gyu-Sung C."/>
            <person name="Franz C.M.A.P."/>
            <person name="Fusco V."/>
        </authorList>
    </citation>
    <scope>NUCLEOTIDE SEQUENCE</scope>
    <source>
        <strain evidence="1">LMG 25373</strain>
    </source>
</reference>